<accession>X1B2T6</accession>
<feature type="transmembrane region" description="Helical" evidence="2">
    <location>
        <begin position="20"/>
        <end position="37"/>
    </location>
</feature>
<evidence type="ECO:0000313" key="3">
    <source>
        <dbReference type="EMBL" id="GAG90074.1"/>
    </source>
</evidence>
<protein>
    <submittedName>
        <fullName evidence="3">Uncharacterized protein</fullName>
    </submittedName>
</protein>
<keyword evidence="2" id="KW-1133">Transmembrane helix</keyword>
<keyword evidence="2" id="KW-0812">Transmembrane</keyword>
<proteinExistence type="predicted"/>
<evidence type="ECO:0000256" key="2">
    <source>
        <dbReference type="SAM" id="Phobius"/>
    </source>
</evidence>
<feature type="non-terminal residue" evidence="3">
    <location>
        <position position="72"/>
    </location>
</feature>
<evidence type="ECO:0000256" key="1">
    <source>
        <dbReference type="SAM" id="MobiDB-lite"/>
    </source>
</evidence>
<organism evidence="3">
    <name type="scientific">marine sediment metagenome</name>
    <dbReference type="NCBI Taxonomy" id="412755"/>
    <lineage>
        <taxon>unclassified sequences</taxon>
        <taxon>metagenomes</taxon>
        <taxon>ecological metagenomes</taxon>
    </lineage>
</organism>
<gene>
    <name evidence="3" type="ORF">S01H4_49911</name>
</gene>
<comment type="caution">
    <text evidence="3">The sequence shown here is derived from an EMBL/GenBank/DDBJ whole genome shotgun (WGS) entry which is preliminary data.</text>
</comment>
<reference evidence="3" key="1">
    <citation type="journal article" date="2014" name="Front. Microbiol.">
        <title>High frequency of phylogenetically diverse reductive dehalogenase-homologous genes in deep subseafloor sedimentary metagenomes.</title>
        <authorList>
            <person name="Kawai M."/>
            <person name="Futagami T."/>
            <person name="Toyoda A."/>
            <person name="Takaki Y."/>
            <person name="Nishi S."/>
            <person name="Hori S."/>
            <person name="Arai W."/>
            <person name="Tsubouchi T."/>
            <person name="Morono Y."/>
            <person name="Uchiyama I."/>
            <person name="Ito T."/>
            <person name="Fujiyama A."/>
            <person name="Inagaki F."/>
            <person name="Takami H."/>
        </authorList>
    </citation>
    <scope>NUCLEOTIDE SEQUENCE</scope>
    <source>
        <strain evidence="3">Expedition CK06-06</strain>
    </source>
</reference>
<dbReference type="AlphaFoldDB" id="X1B2T6"/>
<sequence length="72" mass="7421">MKKNTNGSAGPNLKNAAQNGGMSLTATLTTTVLLAHIKTNKSIQKKVAVEIVLSGTGLEDSISGYGPGKFVF</sequence>
<keyword evidence="2" id="KW-0472">Membrane</keyword>
<name>X1B2T6_9ZZZZ</name>
<feature type="region of interest" description="Disordered" evidence="1">
    <location>
        <begin position="1"/>
        <end position="20"/>
    </location>
</feature>
<dbReference type="EMBL" id="BART01028278">
    <property type="protein sequence ID" value="GAG90074.1"/>
    <property type="molecule type" value="Genomic_DNA"/>
</dbReference>